<dbReference type="PANTHER" id="PTHR24276:SF91">
    <property type="entry name" value="AT26814P-RELATED"/>
    <property type="match status" value="1"/>
</dbReference>
<dbReference type="Pfam" id="PF00089">
    <property type="entry name" value="Trypsin"/>
    <property type="match status" value="1"/>
</dbReference>
<evidence type="ECO:0000256" key="5">
    <source>
        <dbReference type="ARBA" id="ARBA00023157"/>
    </source>
</evidence>
<dbReference type="EMBL" id="DS231918">
    <property type="protein sequence ID" value="EDS26271.1"/>
    <property type="molecule type" value="Genomic_DNA"/>
</dbReference>
<dbReference type="InterPro" id="IPR001254">
    <property type="entry name" value="Trypsin_dom"/>
</dbReference>
<feature type="signal peptide" evidence="8">
    <location>
        <begin position="1"/>
        <end position="23"/>
    </location>
</feature>
<reference evidence="10" key="1">
    <citation type="submission" date="2007-03" db="EMBL/GenBank/DDBJ databases">
        <title>Annotation of Culex pipiens quinquefasciatus.</title>
        <authorList>
            <consortium name="The Broad Institute Genome Sequencing Platform"/>
            <person name="Atkinson P.W."/>
            <person name="Hemingway J."/>
            <person name="Christensen B.M."/>
            <person name="Higgs S."/>
            <person name="Kodira C."/>
            <person name="Hannick L."/>
            <person name="Megy K."/>
            <person name="O'Leary S."/>
            <person name="Pearson M."/>
            <person name="Haas B.J."/>
            <person name="Mauceli E."/>
            <person name="Wortman J.R."/>
            <person name="Lee N.H."/>
            <person name="Guigo R."/>
            <person name="Stanke M."/>
            <person name="Alvarado L."/>
            <person name="Amedeo P."/>
            <person name="Antoine C.H."/>
            <person name="Arensburger P."/>
            <person name="Bidwell S.L."/>
            <person name="Crawford M."/>
            <person name="Camaro F."/>
            <person name="Devon K."/>
            <person name="Engels R."/>
            <person name="Hammond M."/>
            <person name="Howarth C."/>
            <person name="Koehrsen M."/>
            <person name="Lawson D."/>
            <person name="Montgomery P."/>
            <person name="Nene V."/>
            <person name="Nusbaum C."/>
            <person name="Puiu D."/>
            <person name="Romero-Severson J."/>
            <person name="Severson D.W."/>
            <person name="Shumway M."/>
            <person name="Sisk P."/>
            <person name="Stolte C."/>
            <person name="Zeng Q."/>
            <person name="Eisenstadt E."/>
            <person name="Fraser-Liggett C."/>
            <person name="Strausberg R."/>
            <person name="Galagan J."/>
            <person name="Birren B."/>
            <person name="Collins F.H."/>
        </authorList>
    </citation>
    <scope>NUCLEOTIDE SEQUENCE [LARGE SCALE GENOMIC DNA]</scope>
    <source>
        <strain evidence="10">JHB</strain>
    </source>
</reference>
<evidence type="ECO:0000259" key="9">
    <source>
        <dbReference type="PROSITE" id="PS50240"/>
    </source>
</evidence>
<dbReference type="eggNOG" id="KOG3627">
    <property type="taxonomic scope" value="Eukaryota"/>
</dbReference>
<keyword evidence="2" id="KW-0222">Digestion</keyword>
<accession>B0WFK3</accession>
<dbReference type="Gene3D" id="2.40.10.10">
    <property type="entry name" value="Trypsin-like serine proteases"/>
    <property type="match status" value="2"/>
</dbReference>
<dbReference type="InterPro" id="IPR018114">
    <property type="entry name" value="TRYPSIN_HIS"/>
</dbReference>
<dbReference type="KEGG" id="cqu:CpipJ_CPIJ006073"/>
<dbReference type="PROSITE" id="PS00135">
    <property type="entry name" value="TRYPSIN_SER"/>
    <property type="match status" value="1"/>
</dbReference>
<comment type="similarity">
    <text evidence="6">Belongs to the peptidase S1 family. CLIP subfamily.</text>
</comment>
<dbReference type="PROSITE" id="PS00134">
    <property type="entry name" value="TRYPSIN_HIS"/>
    <property type="match status" value="1"/>
</dbReference>
<dbReference type="AlphaFoldDB" id="B0WFK3"/>
<dbReference type="GO" id="GO:0007586">
    <property type="term" value="P:digestion"/>
    <property type="evidence" value="ECO:0007669"/>
    <property type="project" value="UniProtKB-KW"/>
</dbReference>
<evidence type="ECO:0000256" key="1">
    <source>
        <dbReference type="ARBA" id="ARBA00022670"/>
    </source>
</evidence>
<dbReference type="GO" id="GO:0006508">
    <property type="term" value="P:proteolysis"/>
    <property type="evidence" value="ECO:0007669"/>
    <property type="project" value="UniProtKB-KW"/>
</dbReference>
<dbReference type="PRINTS" id="PR00722">
    <property type="entry name" value="CHYMOTRYPSIN"/>
</dbReference>
<dbReference type="EnsemblMetazoa" id="CPIJ006073-RA">
    <property type="protein sequence ID" value="CPIJ006073-PA"/>
    <property type="gene ID" value="CPIJ006073"/>
</dbReference>
<dbReference type="Proteomes" id="UP000002320">
    <property type="component" value="Unassembled WGS sequence"/>
</dbReference>
<evidence type="ECO:0000256" key="6">
    <source>
        <dbReference type="ARBA" id="ARBA00024195"/>
    </source>
</evidence>
<dbReference type="VEuPathDB" id="VectorBase:CQUJHB016335"/>
<dbReference type="SMART" id="SM00020">
    <property type="entry name" value="Tryp_SPc"/>
    <property type="match status" value="1"/>
</dbReference>
<evidence type="ECO:0000313" key="12">
    <source>
        <dbReference type="Proteomes" id="UP000002320"/>
    </source>
</evidence>
<dbReference type="InterPro" id="IPR043504">
    <property type="entry name" value="Peptidase_S1_PA_chymotrypsin"/>
</dbReference>
<feature type="chain" id="PRO_5011407946" evidence="8">
    <location>
        <begin position="24"/>
        <end position="298"/>
    </location>
</feature>
<keyword evidence="5" id="KW-1015">Disulfide bond</keyword>
<feature type="domain" description="Peptidase S1" evidence="9">
    <location>
        <begin position="73"/>
        <end position="297"/>
    </location>
</feature>
<name>B0WFK3_CULQU</name>
<evidence type="ECO:0000256" key="4">
    <source>
        <dbReference type="ARBA" id="ARBA00022825"/>
    </source>
</evidence>
<dbReference type="PROSITE" id="PS50240">
    <property type="entry name" value="TRYPSIN_DOM"/>
    <property type="match status" value="1"/>
</dbReference>
<keyword evidence="4 7" id="KW-0720">Serine protease</keyword>
<dbReference type="HOGENOM" id="CLU_006842_7_1_1"/>
<keyword evidence="12" id="KW-1185">Reference proteome</keyword>
<evidence type="ECO:0000256" key="8">
    <source>
        <dbReference type="SAM" id="SignalP"/>
    </source>
</evidence>
<dbReference type="OrthoDB" id="10051896at2759"/>
<evidence type="ECO:0000313" key="10">
    <source>
        <dbReference type="EMBL" id="EDS26271.1"/>
    </source>
</evidence>
<protein>
    <submittedName>
        <fullName evidence="10">Trypsin</fullName>
    </submittedName>
</protein>
<dbReference type="STRING" id="7176.B0WFK3"/>
<dbReference type="InterPro" id="IPR050430">
    <property type="entry name" value="Peptidase_S1"/>
</dbReference>
<dbReference type="MEROPS" id="S01.110"/>
<keyword evidence="8" id="KW-0732">Signal</keyword>
<dbReference type="InterPro" id="IPR033116">
    <property type="entry name" value="TRYPSIN_SER"/>
</dbReference>
<evidence type="ECO:0000256" key="2">
    <source>
        <dbReference type="ARBA" id="ARBA00022757"/>
    </source>
</evidence>
<gene>
    <name evidence="11" type="primary">6037591</name>
    <name evidence="10" type="ORF">CpipJ_CPIJ006073</name>
</gene>
<dbReference type="InterPro" id="IPR009003">
    <property type="entry name" value="Peptidase_S1_PA"/>
</dbReference>
<organism>
    <name type="scientific">Culex quinquefasciatus</name>
    <name type="common">Southern house mosquito</name>
    <name type="synonym">Culex pungens</name>
    <dbReference type="NCBI Taxonomy" id="7176"/>
    <lineage>
        <taxon>Eukaryota</taxon>
        <taxon>Metazoa</taxon>
        <taxon>Ecdysozoa</taxon>
        <taxon>Arthropoda</taxon>
        <taxon>Hexapoda</taxon>
        <taxon>Insecta</taxon>
        <taxon>Pterygota</taxon>
        <taxon>Neoptera</taxon>
        <taxon>Endopterygota</taxon>
        <taxon>Diptera</taxon>
        <taxon>Nematocera</taxon>
        <taxon>Culicoidea</taxon>
        <taxon>Culicidae</taxon>
        <taxon>Culicinae</taxon>
        <taxon>Culicini</taxon>
        <taxon>Culex</taxon>
        <taxon>Culex</taxon>
    </lineage>
</organism>
<evidence type="ECO:0000313" key="11">
    <source>
        <dbReference type="EnsemblMetazoa" id="CPIJ006073-PA"/>
    </source>
</evidence>
<dbReference type="PANTHER" id="PTHR24276">
    <property type="entry name" value="POLYSERASE-RELATED"/>
    <property type="match status" value="1"/>
</dbReference>
<evidence type="ECO:0000256" key="7">
    <source>
        <dbReference type="RuleBase" id="RU363034"/>
    </source>
</evidence>
<dbReference type="CDD" id="cd00190">
    <property type="entry name" value="Tryp_SPc"/>
    <property type="match status" value="1"/>
</dbReference>
<dbReference type="InParanoid" id="B0WFK3"/>
<sequence>MKFALSFLVVFAAICVGVQFCDASTTADIVYLAYHRRQPRLFELLRKYLIWPPDIILADLKTYSPAEKFSPFIVGGDPTTIDAFPYQLSLRYAGNHICGASIISNKWAVSAAHCLDEGFSPAWITLRGGSPHRIEGGYVFHVVEYIIHEKYEKETFNYDVTVLRISENFLIDFLAPIKLVDNTITTGCPDQLATVIGWGTAEDSYVPLILQELQVLIQPRKVCEAVWIEQITDTMICAGGVVGEDTCNGDSGGPLICNGYQVGIVSWGSRKCAIEMPAVFTDVANVEIRDFIRNKTGV</sequence>
<dbReference type="VEuPathDB" id="VectorBase:CPIJ006073"/>
<dbReference type="InterPro" id="IPR001314">
    <property type="entry name" value="Peptidase_S1A"/>
</dbReference>
<reference evidence="11" key="2">
    <citation type="submission" date="2021-02" db="UniProtKB">
        <authorList>
            <consortium name="EnsemblMetazoa"/>
        </authorList>
    </citation>
    <scope>IDENTIFICATION</scope>
    <source>
        <strain evidence="11">JHB</strain>
    </source>
</reference>
<dbReference type="OMA" id="CAINEPA"/>
<dbReference type="GO" id="GO:0004252">
    <property type="term" value="F:serine-type endopeptidase activity"/>
    <property type="evidence" value="ECO:0007669"/>
    <property type="project" value="InterPro"/>
</dbReference>
<keyword evidence="1 7" id="KW-0645">Protease</keyword>
<proteinExistence type="inferred from homology"/>
<dbReference type="SUPFAM" id="SSF50494">
    <property type="entry name" value="Trypsin-like serine proteases"/>
    <property type="match status" value="1"/>
</dbReference>
<evidence type="ECO:0000256" key="3">
    <source>
        <dbReference type="ARBA" id="ARBA00022801"/>
    </source>
</evidence>
<keyword evidence="3 7" id="KW-0378">Hydrolase</keyword>
<dbReference type="FunFam" id="2.40.10.10:FF:000034">
    <property type="entry name" value="Eupolytin"/>
    <property type="match status" value="1"/>
</dbReference>